<dbReference type="Proteomes" id="UP000572817">
    <property type="component" value="Unassembled WGS sequence"/>
</dbReference>
<dbReference type="GO" id="GO:1990841">
    <property type="term" value="F:promoter-specific chromatin binding"/>
    <property type="evidence" value="ECO:0007669"/>
    <property type="project" value="TreeGrafter"/>
</dbReference>
<dbReference type="InterPro" id="IPR018527">
    <property type="entry name" value="Rubredoxin_Fe_BS"/>
</dbReference>
<feature type="region of interest" description="Disordered" evidence="2">
    <location>
        <begin position="75"/>
        <end position="198"/>
    </location>
</feature>
<reference evidence="3" key="1">
    <citation type="submission" date="2020-04" db="EMBL/GenBank/DDBJ databases">
        <title>Genome Assembly and Annotation of Botryosphaeria dothidea sdau 11-99, a Latent Pathogen of Apple Fruit Ring Rot in China.</title>
        <authorList>
            <person name="Yu C."/>
            <person name="Diao Y."/>
            <person name="Lu Q."/>
            <person name="Zhao J."/>
            <person name="Cui S."/>
            <person name="Peng C."/>
            <person name="He B."/>
            <person name="Liu H."/>
        </authorList>
    </citation>
    <scope>NUCLEOTIDE SEQUENCE [LARGE SCALE GENOMIC DNA]</scope>
    <source>
        <strain evidence="3">Sdau11-99</strain>
    </source>
</reference>
<dbReference type="PANTHER" id="PTHR10825">
    <property type="entry name" value="RING FINGER DOMAIN-CONTAINING, POLYCOMB GROUP COMPONENT"/>
    <property type="match status" value="1"/>
</dbReference>
<evidence type="ECO:0000313" key="3">
    <source>
        <dbReference type="EMBL" id="KAF4307082.1"/>
    </source>
</evidence>
<evidence type="ECO:0000313" key="4">
    <source>
        <dbReference type="Proteomes" id="UP000572817"/>
    </source>
</evidence>
<sequence>MSTTISTTDSTTVWNNTSSAVTSNAVTAIATPSVSTPVFAPNGTFISSSSGLSSLSISSGDNSFTNNSTTVIRTTSDALSTNTPPANISVSSTGTLDTGSSASSTETLSNATIPVGISTSDTSSTDSTSTVSATGPESSISTSASSGTGSATSDVSATTTTTADPGSITSLPTVTSTTASSETSDAPPVTTITASSASTQSVSTIDGLTTNTHITTTDSEGHETIVPVLWGCPFCGDGGIELFGFGPGPGVFVWPPVQSFSGLPPVTLDNNNDPSVESTTGKPSVSQSSTVSSESGSCTSSSTTEKLYVTCHETTTSGSGGLVTGAASCETSTSTITGCDLTAKAITTTATATATCWTYSIESSDLPDEGTDSGDTSETKKRSIAGRIEYEVKELTSSNPAQVLAKRAGGITTFGTCDITKEVKYPAWPSAAELQNNRNAAKVSSDQYWYRVKPGECGALASLYHDATFLRKPAVNEVNADHVFEKAIPKQFLDTVFATENGDQCKLFNQLFVDQTDGNFPDGFKPAQGDPNAANQIRLQSLFNRVPNKVNFYFVGLDRQVNALKGTLFNPKLDGIAMPKASGSDADVKKNLDLWNRIGMVIDFLKMDVVQRVFVQGQSEVYAAFVKFDELWSGCAEPINFSQKYQEYIKGLLQDNIASIQAHASAVSSSLVQYATTTVDNKPDELNSYGNAIRALEKAYAPGNLAFHTDPLLVFPKTTADIKKRQAACTLFAAPSTATSVDASTTAESTTSNGAAASASSASAASASSASDASVSSESFASVSSASAASVSSASAVSVSSESAASAASASSASAVSAAAASSASAAAAVPTGDCYLWDYASLAYSIQVTPINNWTGDDGGSLKSEEKGCGALTSWEFGSWSNGTQWATFNLPTLIKAGCVERAIKSAGGPGGVKCQGMGFFDGFIQEDGSIGETVAEMPDDIDSGVGIGSFGGNKVFAAAKVADDGEDTGSTLSGPHGLPPAPEPTTGMLPLAVPE</sequence>
<feature type="compositionally biased region" description="Low complexity" evidence="2">
    <location>
        <begin position="118"/>
        <end position="198"/>
    </location>
</feature>
<keyword evidence="1" id="KW-0479">Metal-binding</keyword>
<keyword evidence="4" id="KW-1185">Reference proteome</keyword>
<evidence type="ECO:0000256" key="2">
    <source>
        <dbReference type="SAM" id="MobiDB-lite"/>
    </source>
</evidence>
<proteinExistence type="predicted"/>
<feature type="compositionally biased region" description="Low complexity" evidence="2">
    <location>
        <begin position="284"/>
        <end position="301"/>
    </location>
</feature>
<accession>A0A8H4ITP6</accession>
<feature type="region of interest" description="Disordered" evidence="2">
    <location>
        <begin position="964"/>
        <end position="997"/>
    </location>
</feature>
<dbReference type="PANTHER" id="PTHR10825:SF29">
    <property type="entry name" value="POLYCOMB GROUP RING FINGER PROTEIN 1"/>
    <property type="match status" value="1"/>
</dbReference>
<dbReference type="OrthoDB" id="73875at2759"/>
<dbReference type="AlphaFoldDB" id="A0A8H4ITP6"/>
<dbReference type="EMBL" id="WWBZ02000033">
    <property type="protein sequence ID" value="KAF4307082.1"/>
    <property type="molecule type" value="Genomic_DNA"/>
</dbReference>
<organism evidence="3 4">
    <name type="scientific">Botryosphaeria dothidea</name>
    <dbReference type="NCBI Taxonomy" id="55169"/>
    <lineage>
        <taxon>Eukaryota</taxon>
        <taxon>Fungi</taxon>
        <taxon>Dikarya</taxon>
        <taxon>Ascomycota</taxon>
        <taxon>Pezizomycotina</taxon>
        <taxon>Dothideomycetes</taxon>
        <taxon>Dothideomycetes incertae sedis</taxon>
        <taxon>Botryosphaeriales</taxon>
        <taxon>Botryosphaeriaceae</taxon>
        <taxon>Botryosphaeria</taxon>
    </lineage>
</organism>
<gene>
    <name evidence="3" type="ORF">GTA08_BOTSDO05794</name>
</gene>
<dbReference type="GO" id="GO:0000122">
    <property type="term" value="P:negative regulation of transcription by RNA polymerase II"/>
    <property type="evidence" value="ECO:0007669"/>
    <property type="project" value="TreeGrafter"/>
</dbReference>
<dbReference type="PROSITE" id="PS00202">
    <property type="entry name" value="RUBREDOXIN"/>
    <property type="match status" value="1"/>
</dbReference>
<name>A0A8H4ITP6_9PEZI</name>
<protein>
    <submittedName>
        <fullName evidence="3">Uncharacterized protein</fullName>
    </submittedName>
</protein>
<evidence type="ECO:0000256" key="1">
    <source>
        <dbReference type="ARBA" id="ARBA00022723"/>
    </source>
</evidence>
<dbReference type="GO" id="GO:0046872">
    <property type="term" value="F:metal ion binding"/>
    <property type="evidence" value="ECO:0007669"/>
    <property type="project" value="UniProtKB-KW"/>
</dbReference>
<feature type="region of interest" description="Disordered" evidence="2">
    <location>
        <begin position="264"/>
        <end position="301"/>
    </location>
</feature>
<feature type="compositionally biased region" description="Polar residues" evidence="2">
    <location>
        <begin position="268"/>
        <end position="283"/>
    </location>
</feature>
<comment type="caution">
    <text evidence="3">The sequence shown here is derived from an EMBL/GenBank/DDBJ whole genome shotgun (WGS) entry which is preliminary data.</text>
</comment>
<feature type="compositionally biased region" description="Polar residues" evidence="2">
    <location>
        <begin position="75"/>
        <end position="112"/>
    </location>
</feature>